<keyword evidence="4" id="KW-0496">Mitochondrion</keyword>
<dbReference type="EMBL" id="LGRX02014871">
    <property type="protein sequence ID" value="KAK3264001.1"/>
    <property type="molecule type" value="Genomic_DNA"/>
</dbReference>
<protein>
    <recommendedName>
        <fullName evidence="8">Peptidase S26 domain-containing protein</fullName>
    </recommendedName>
</protein>
<dbReference type="GO" id="GO:0006465">
    <property type="term" value="P:signal peptide processing"/>
    <property type="evidence" value="ECO:0007669"/>
    <property type="project" value="InterPro"/>
</dbReference>
<dbReference type="Proteomes" id="UP001190700">
    <property type="component" value="Unassembled WGS sequence"/>
</dbReference>
<dbReference type="GO" id="GO:0042720">
    <property type="term" value="C:mitochondrial inner membrane peptidase complex"/>
    <property type="evidence" value="ECO:0007669"/>
    <property type="project" value="TreeGrafter"/>
</dbReference>
<evidence type="ECO:0000256" key="5">
    <source>
        <dbReference type="ARBA" id="ARBA00023136"/>
    </source>
</evidence>
<dbReference type="PANTHER" id="PTHR12383">
    <property type="entry name" value="PROTEASE FAMILY S26 MITOCHONDRIAL INNER MEMBRANE PROTEASE-RELATED"/>
    <property type="match status" value="1"/>
</dbReference>
<feature type="domain" description="Peptidase S26" evidence="8">
    <location>
        <begin position="107"/>
        <end position="150"/>
    </location>
</feature>
<dbReference type="CDD" id="cd06530">
    <property type="entry name" value="S26_SPase_I"/>
    <property type="match status" value="1"/>
</dbReference>
<evidence type="ECO:0000313" key="9">
    <source>
        <dbReference type="EMBL" id="KAK3264001.1"/>
    </source>
</evidence>
<comment type="caution">
    <text evidence="9">The sequence shown here is derived from an EMBL/GenBank/DDBJ whole genome shotgun (WGS) entry which is preliminary data.</text>
</comment>
<dbReference type="InterPro" id="IPR000223">
    <property type="entry name" value="Pept_S26A_signal_pept_1"/>
</dbReference>
<dbReference type="InterPro" id="IPR036286">
    <property type="entry name" value="LexA/Signal_pep-like_sf"/>
</dbReference>
<dbReference type="InterPro" id="IPR019533">
    <property type="entry name" value="Peptidase_S26"/>
</dbReference>
<dbReference type="PANTHER" id="PTHR12383:SF16">
    <property type="entry name" value="MITOCHONDRIAL INNER MEMBRANE PROTEASE SUBUNIT 1"/>
    <property type="match status" value="1"/>
</dbReference>
<feature type="domain" description="Peptidase S26" evidence="8">
    <location>
        <begin position="12"/>
        <end position="100"/>
    </location>
</feature>
<feature type="active site" evidence="7">
    <location>
        <position position="41"/>
    </location>
</feature>
<organism evidence="9 10">
    <name type="scientific">Cymbomonas tetramitiformis</name>
    <dbReference type="NCBI Taxonomy" id="36881"/>
    <lineage>
        <taxon>Eukaryota</taxon>
        <taxon>Viridiplantae</taxon>
        <taxon>Chlorophyta</taxon>
        <taxon>Pyramimonadophyceae</taxon>
        <taxon>Pyramimonadales</taxon>
        <taxon>Pyramimonadaceae</taxon>
        <taxon>Cymbomonas</taxon>
    </lineage>
</organism>
<dbReference type="NCBIfam" id="TIGR02227">
    <property type="entry name" value="sigpep_I_bact"/>
    <property type="match status" value="1"/>
</dbReference>
<dbReference type="Gene3D" id="2.10.109.10">
    <property type="entry name" value="Umud Fragment, subunit A"/>
    <property type="match status" value="1"/>
</dbReference>
<dbReference type="SUPFAM" id="SSF51306">
    <property type="entry name" value="LexA/Signal peptidase"/>
    <property type="match status" value="1"/>
</dbReference>
<accession>A0AAE0KX43</accession>
<dbReference type="PRINTS" id="PR00727">
    <property type="entry name" value="LEADERPTASE"/>
</dbReference>
<keyword evidence="5" id="KW-0472">Membrane</keyword>
<dbReference type="InterPro" id="IPR052064">
    <property type="entry name" value="Mito_IMP1_subunit"/>
</dbReference>
<comment type="similarity">
    <text evidence="6">Belongs to the peptidase S26 family. IMP1 subfamily.</text>
</comment>
<feature type="active site" evidence="7">
    <location>
        <position position="86"/>
    </location>
</feature>
<keyword evidence="3" id="KW-0378">Hydrolase</keyword>
<evidence type="ECO:0000256" key="1">
    <source>
        <dbReference type="ARBA" id="ARBA00004273"/>
    </source>
</evidence>
<name>A0AAE0KX43_9CHLO</name>
<evidence type="ECO:0000256" key="7">
    <source>
        <dbReference type="PIRSR" id="PIRSR600223-1"/>
    </source>
</evidence>
<dbReference type="GO" id="GO:0006627">
    <property type="term" value="P:protein processing involved in protein targeting to mitochondrion"/>
    <property type="evidence" value="ECO:0007669"/>
    <property type="project" value="TreeGrafter"/>
</dbReference>
<evidence type="ECO:0000259" key="8">
    <source>
        <dbReference type="Pfam" id="PF10502"/>
    </source>
</evidence>
<evidence type="ECO:0000256" key="3">
    <source>
        <dbReference type="ARBA" id="ARBA00022801"/>
    </source>
</evidence>
<dbReference type="AlphaFoldDB" id="A0AAE0KX43"/>
<gene>
    <name evidence="9" type="ORF">CYMTET_27231</name>
</gene>
<keyword evidence="2" id="KW-0999">Mitochondrion inner membrane</keyword>
<comment type="subcellular location">
    <subcellularLocation>
        <location evidence="1">Mitochondrion inner membrane</location>
    </subcellularLocation>
</comment>
<evidence type="ECO:0000256" key="4">
    <source>
        <dbReference type="ARBA" id="ARBA00023128"/>
    </source>
</evidence>
<dbReference type="Pfam" id="PF10502">
    <property type="entry name" value="Peptidase_S26"/>
    <property type="match status" value="2"/>
</dbReference>
<reference evidence="9 10" key="1">
    <citation type="journal article" date="2015" name="Genome Biol. Evol.">
        <title>Comparative Genomics of a Bacterivorous Green Alga Reveals Evolutionary Causalities and Consequences of Phago-Mixotrophic Mode of Nutrition.</title>
        <authorList>
            <person name="Burns J.A."/>
            <person name="Paasch A."/>
            <person name="Narechania A."/>
            <person name="Kim E."/>
        </authorList>
    </citation>
    <scope>NUCLEOTIDE SEQUENCE [LARGE SCALE GENOMIC DNA]</scope>
    <source>
        <strain evidence="9 10">PLY_AMNH</strain>
    </source>
</reference>
<evidence type="ECO:0000313" key="10">
    <source>
        <dbReference type="Proteomes" id="UP001190700"/>
    </source>
</evidence>
<evidence type="ECO:0000256" key="2">
    <source>
        <dbReference type="ARBA" id="ARBA00022792"/>
    </source>
</evidence>
<dbReference type="GO" id="GO:0004252">
    <property type="term" value="F:serine-type endopeptidase activity"/>
    <property type="evidence" value="ECO:0007669"/>
    <property type="project" value="InterPro"/>
</dbReference>
<keyword evidence="10" id="KW-1185">Reference proteome</keyword>
<evidence type="ECO:0000256" key="6">
    <source>
        <dbReference type="ARBA" id="ARBA00038445"/>
    </source>
</evidence>
<sequence>MFRRIIDHPNLEYVRLIASFVSTVYVFKQYVGQLTVVNGPSMLPTLNRSGDLCICDQFSAQILRHIKVGDIVTCYSPRNRNNIVCKRVKGLAGDVVEVKARNNWESDRKVTVPQGHVWLEGDNRELSIDSREYGPVPTSLITSKIALRIWPLSQFGPLDPLK</sequence>
<proteinExistence type="inferred from homology"/>